<feature type="domain" description="B box-type" evidence="2">
    <location>
        <begin position="62"/>
        <end position="97"/>
    </location>
</feature>
<keyword evidence="1" id="KW-0862">Zinc</keyword>
<dbReference type="SUPFAM" id="SSF101898">
    <property type="entry name" value="NHL repeat"/>
    <property type="match status" value="1"/>
</dbReference>
<feature type="domain" description="B box-type" evidence="2">
    <location>
        <begin position="2"/>
        <end position="50"/>
    </location>
</feature>
<dbReference type="Pfam" id="PF00643">
    <property type="entry name" value="zf-B_box"/>
    <property type="match status" value="2"/>
</dbReference>
<name>A0A6J8F159_MYTCO</name>
<dbReference type="SUPFAM" id="SSF57845">
    <property type="entry name" value="B-box zinc-binding domain"/>
    <property type="match status" value="1"/>
</dbReference>
<dbReference type="SMART" id="SM00336">
    <property type="entry name" value="BBOX"/>
    <property type="match status" value="2"/>
</dbReference>
<proteinExistence type="predicted"/>
<dbReference type="Proteomes" id="UP000507470">
    <property type="component" value="Unassembled WGS sequence"/>
</dbReference>
<dbReference type="GO" id="GO:0008270">
    <property type="term" value="F:zinc ion binding"/>
    <property type="evidence" value="ECO:0007669"/>
    <property type="project" value="UniProtKB-KW"/>
</dbReference>
<dbReference type="Gene3D" id="2.120.10.30">
    <property type="entry name" value="TolB, C-terminal domain"/>
    <property type="match status" value="1"/>
</dbReference>
<evidence type="ECO:0000259" key="2">
    <source>
        <dbReference type="PROSITE" id="PS50119"/>
    </source>
</evidence>
<organism evidence="3 4">
    <name type="scientific">Mytilus coruscus</name>
    <name type="common">Sea mussel</name>
    <dbReference type="NCBI Taxonomy" id="42192"/>
    <lineage>
        <taxon>Eukaryota</taxon>
        <taxon>Metazoa</taxon>
        <taxon>Spiralia</taxon>
        <taxon>Lophotrochozoa</taxon>
        <taxon>Mollusca</taxon>
        <taxon>Bivalvia</taxon>
        <taxon>Autobranchia</taxon>
        <taxon>Pteriomorphia</taxon>
        <taxon>Mytilida</taxon>
        <taxon>Mytiloidea</taxon>
        <taxon>Mytilidae</taxon>
        <taxon>Mytilinae</taxon>
        <taxon>Mytilus</taxon>
    </lineage>
</organism>
<accession>A0A6J8F159</accession>
<dbReference type="InterPro" id="IPR047153">
    <property type="entry name" value="TRIM45/56/19-like"/>
</dbReference>
<evidence type="ECO:0000313" key="4">
    <source>
        <dbReference type="Proteomes" id="UP000507470"/>
    </source>
</evidence>
<dbReference type="OrthoDB" id="6178261at2759"/>
<dbReference type="CDD" id="cd19756">
    <property type="entry name" value="Bbox2"/>
    <property type="match status" value="1"/>
</dbReference>
<evidence type="ECO:0000313" key="3">
    <source>
        <dbReference type="EMBL" id="CAC5426467.1"/>
    </source>
</evidence>
<dbReference type="InterPro" id="IPR011042">
    <property type="entry name" value="6-blade_b-propeller_TolB-like"/>
</dbReference>
<gene>
    <name evidence="3" type="ORF">MCOR_58166</name>
</gene>
<keyword evidence="1" id="KW-0863">Zinc-finger</keyword>
<dbReference type="InterPro" id="IPR000315">
    <property type="entry name" value="Znf_B-box"/>
</dbReference>
<reference evidence="3 4" key="1">
    <citation type="submission" date="2020-06" db="EMBL/GenBank/DDBJ databases">
        <authorList>
            <person name="Li R."/>
            <person name="Bekaert M."/>
        </authorList>
    </citation>
    <scope>NUCLEOTIDE SEQUENCE [LARGE SCALE GENOMIC DNA]</scope>
    <source>
        <strain evidence="4">wild</strain>
    </source>
</reference>
<dbReference type="PROSITE" id="PS50119">
    <property type="entry name" value="ZF_BBOX"/>
    <property type="match status" value="2"/>
</dbReference>
<keyword evidence="4" id="KW-1185">Reference proteome</keyword>
<dbReference type="EMBL" id="CACVKT020010430">
    <property type="protein sequence ID" value="CAC5426467.1"/>
    <property type="molecule type" value="Genomic_DNA"/>
</dbReference>
<dbReference type="Gene3D" id="3.30.160.60">
    <property type="entry name" value="Classic Zinc Finger"/>
    <property type="match status" value="1"/>
</dbReference>
<protein>
    <recommendedName>
        <fullName evidence="2">B box-type domain-containing protein</fullName>
    </recommendedName>
</protein>
<dbReference type="PANTHER" id="PTHR25462">
    <property type="entry name" value="BONUS, ISOFORM C-RELATED"/>
    <property type="match status" value="1"/>
</dbReference>
<dbReference type="AlphaFoldDB" id="A0A6J8F159"/>
<sequence>MTDRALCARCQRDGDNTSAGFWCTDCGELVCNACTKFHKKLTPPHTIVHIDQVQNLSSTLLELSRKCEYHPDQKIVLFCCQHDRVLCDSCGMTESHQNCKSIVSIEKAAKGVKNGAAVFDMEKRMENICQRTVTIEKEPMQVSAVLDIDQQGHAHARPQSDQKSLCLVTSFKTSEIDGGVNIHCGCFIPGKRLLLANSYYENIYVCDLDGSNVRSIELQYNPCSVALYFNNKALVSSHRRFFQIVDLDTLEPGSNIGVGLECTVITSVNGDMCVRNSNSSLSMVDIDGVEQRKIFTTSDPLYLSINKSNEIYYIASNDDKVFVTTSDGKGRVFYDSPELKGLMGFAVDDNNDAYVSTVDSNAIYKISQDGQKHDIILNEEDGIKGPMGLSYNDLTKELMIINEEGLSIMIYKMQ</sequence>
<keyword evidence="1" id="KW-0479">Metal-binding</keyword>
<evidence type="ECO:0000256" key="1">
    <source>
        <dbReference type="PROSITE-ProRule" id="PRU00024"/>
    </source>
</evidence>
<dbReference type="PANTHER" id="PTHR25462:SF296">
    <property type="entry name" value="MEIOTIC P26, ISOFORM F"/>
    <property type="match status" value="1"/>
</dbReference>